<feature type="domain" description="PH" evidence="8">
    <location>
        <begin position="536"/>
        <end position="648"/>
    </location>
</feature>
<dbReference type="InterPro" id="IPR011993">
    <property type="entry name" value="PH-like_dom_sf"/>
</dbReference>
<dbReference type="GO" id="GO:0046872">
    <property type="term" value="F:metal ion binding"/>
    <property type="evidence" value="ECO:0007669"/>
    <property type="project" value="UniProtKB-KW"/>
</dbReference>
<dbReference type="GO" id="GO:0016020">
    <property type="term" value="C:membrane"/>
    <property type="evidence" value="ECO:0007669"/>
    <property type="project" value="TreeGrafter"/>
</dbReference>
<evidence type="ECO:0000259" key="9">
    <source>
        <dbReference type="PROSITE" id="PS50081"/>
    </source>
</evidence>
<feature type="region of interest" description="Disordered" evidence="7">
    <location>
        <begin position="783"/>
        <end position="802"/>
    </location>
</feature>
<dbReference type="InterPro" id="IPR046349">
    <property type="entry name" value="C1-like_sf"/>
</dbReference>
<dbReference type="PROSITE" id="PS51339">
    <property type="entry name" value="PPASE_MYOTUBULARIN"/>
    <property type="match status" value="1"/>
</dbReference>
<dbReference type="EMBL" id="CAJPEX010000508">
    <property type="protein sequence ID" value="CAG0916072.1"/>
    <property type="molecule type" value="Genomic_DNA"/>
</dbReference>
<dbReference type="InterPro" id="IPR010569">
    <property type="entry name" value="Myotubularin-like_Pase_dom"/>
</dbReference>
<evidence type="ECO:0000256" key="5">
    <source>
        <dbReference type="ARBA" id="ARBA00022833"/>
    </source>
</evidence>
<proteinExistence type="inferred from homology"/>
<dbReference type="PROSITE" id="PS50003">
    <property type="entry name" value="PH_DOMAIN"/>
    <property type="match status" value="1"/>
</dbReference>
<feature type="compositionally biased region" description="Basic and acidic residues" evidence="7">
    <location>
        <begin position="793"/>
        <end position="802"/>
    </location>
</feature>
<dbReference type="GO" id="GO:0005737">
    <property type="term" value="C:cytoplasm"/>
    <property type="evidence" value="ECO:0007669"/>
    <property type="project" value="TreeGrafter"/>
</dbReference>
<evidence type="ECO:0000256" key="2">
    <source>
        <dbReference type="ARBA" id="ARBA00007471"/>
    </source>
</evidence>
<dbReference type="EMBL" id="OA882545">
    <property type="protein sequence ID" value="CAD7275920.1"/>
    <property type="molecule type" value="Genomic_DNA"/>
</dbReference>
<dbReference type="Pfam" id="PF00169">
    <property type="entry name" value="PH"/>
    <property type="match status" value="1"/>
</dbReference>
<dbReference type="InterPro" id="IPR029021">
    <property type="entry name" value="Prot-tyrosine_phosphatase-like"/>
</dbReference>
<evidence type="ECO:0000256" key="3">
    <source>
        <dbReference type="ARBA" id="ARBA00022553"/>
    </source>
</evidence>
<dbReference type="GO" id="GO:0005085">
    <property type="term" value="F:guanyl-nucleotide exchange factor activity"/>
    <property type="evidence" value="ECO:0007669"/>
    <property type="project" value="TreeGrafter"/>
</dbReference>
<dbReference type="SMART" id="SM00233">
    <property type="entry name" value="PH"/>
    <property type="match status" value="1"/>
</dbReference>
<gene>
    <name evidence="11" type="ORF">NMOB1V02_LOCUS3705</name>
</gene>
<keyword evidence="6" id="KW-0460">Magnesium</keyword>
<dbReference type="SUPFAM" id="SSF52799">
    <property type="entry name" value="(Phosphotyrosine protein) phosphatases II"/>
    <property type="match status" value="1"/>
</dbReference>
<sequence length="802" mass="89418">MSNGTFSTSYLTFLRLAVGRIASRPTHCGVTTCAVSSIAQLCLDPYYRTMDGFRVLVEKEWLAFGHKFSYRTGHTAASQNTALAPFFLQFLDIVHQILIQYPMAFEFNQYYLKFLAYHSMSHRFKTFVFNWELDRVGLSSPSGSGTGDMSWSNTGGSSHRPKLVDFITSHSDEELGFLTFRNNANGSHTSSPTGGPHAWDSVFDYIEEHSVRSPTFFNFMFSRDSMTTVLRPFSGIPSLEIWDFFLSEDLSKGSCYDFEAAEIDDPFSKKRRTVLAGYDCVDACSLSGFLQVLENLRTAQVKLGRLAQMWRNVWDKLEPPSNATLTVRAFVKSQAFLFSSDDLKADMVSAVQLQGRLLHKRATVDILLRGRLTNEISPGVGASVSGDSGHQVSFSHPHRFERCSYATPTYCDYCSRLLWGIVRQTGMKCMDCGYNAHERCVDTAPKNCQKVSPGTISVEVLPPEPETETIAPDEPSTVGISPGRHAASCPPESHGSVAEQEDGDDVRLSQSAAQSISVAYLQDLKALQPRGQDRAAGYYDGYLYKRGAKLKAWPKRWFVLDPMKHQLRYYHSKEDNHWKGLIDLDKVQSAVAVPPPSGLRGIPKGFDDNSFFDVVVTLQEGTRRVYNFCAFNGNAATTWIEKIQACLVWDPKVGAFILSSHVCEGRRYSIDVARGNLVVCGPQQNASRSPRPPSITTARRLSTWRRSRGLAPGLSVFIPPVRQRDISTAIHFSRYYDAPVIWSCNSPTTALGMGEWEACAEPTQSLLLWVGLVCRARGPVTGCERPNRGRGHRSADRRTAEA</sequence>
<dbReference type="InterPro" id="IPR001849">
    <property type="entry name" value="PH_domain"/>
</dbReference>
<dbReference type="OrthoDB" id="74314at2759"/>
<evidence type="ECO:0000256" key="1">
    <source>
        <dbReference type="ARBA" id="ARBA00001946"/>
    </source>
</evidence>
<feature type="region of interest" description="Disordered" evidence="7">
    <location>
        <begin position="464"/>
        <end position="503"/>
    </location>
</feature>
<dbReference type="InterPro" id="IPR020454">
    <property type="entry name" value="DAG/PE-bd"/>
</dbReference>
<evidence type="ECO:0000259" key="10">
    <source>
        <dbReference type="PROSITE" id="PS51339"/>
    </source>
</evidence>
<evidence type="ECO:0000313" key="12">
    <source>
        <dbReference type="Proteomes" id="UP000678499"/>
    </source>
</evidence>
<dbReference type="SMART" id="SM00109">
    <property type="entry name" value="C1"/>
    <property type="match status" value="1"/>
</dbReference>
<dbReference type="AlphaFoldDB" id="A0A7R9BIC8"/>
<dbReference type="PROSITE" id="PS00479">
    <property type="entry name" value="ZF_DAG_PE_1"/>
    <property type="match status" value="1"/>
</dbReference>
<dbReference type="Gene3D" id="3.30.60.20">
    <property type="match status" value="1"/>
</dbReference>
<evidence type="ECO:0000259" key="8">
    <source>
        <dbReference type="PROSITE" id="PS50003"/>
    </source>
</evidence>
<keyword evidence="5" id="KW-0862">Zinc</keyword>
<keyword evidence="4" id="KW-0479">Metal-binding</keyword>
<evidence type="ECO:0000313" key="11">
    <source>
        <dbReference type="EMBL" id="CAD7275920.1"/>
    </source>
</evidence>
<keyword evidence="3" id="KW-0597">Phosphoprotein</keyword>
<name>A0A7R9BIC8_9CRUS</name>
<dbReference type="Gene3D" id="2.30.29.30">
    <property type="entry name" value="Pleckstrin-homology domain (PH domain)/Phosphotyrosine-binding domain (PTB)"/>
    <property type="match status" value="1"/>
</dbReference>
<dbReference type="SUPFAM" id="SSF57889">
    <property type="entry name" value="Cysteine-rich domain"/>
    <property type="match status" value="1"/>
</dbReference>
<dbReference type="PROSITE" id="PS50081">
    <property type="entry name" value="ZF_DAG_PE_2"/>
    <property type="match status" value="1"/>
</dbReference>
<dbReference type="SUPFAM" id="SSF50729">
    <property type="entry name" value="PH domain-like"/>
    <property type="match status" value="1"/>
</dbReference>
<dbReference type="Pfam" id="PF00130">
    <property type="entry name" value="C1_1"/>
    <property type="match status" value="1"/>
</dbReference>
<feature type="domain" description="Myotubularin phosphatase" evidence="10">
    <location>
        <begin position="32"/>
        <end position="246"/>
    </location>
</feature>
<reference evidence="11" key="1">
    <citation type="submission" date="2020-11" db="EMBL/GenBank/DDBJ databases">
        <authorList>
            <person name="Tran Van P."/>
        </authorList>
    </citation>
    <scope>NUCLEOTIDE SEQUENCE</scope>
</reference>
<evidence type="ECO:0000256" key="7">
    <source>
        <dbReference type="SAM" id="MobiDB-lite"/>
    </source>
</evidence>
<comment type="similarity">
    <text evidence="2">Belongs to the protein-tyrosine phosphatase family. Non-receptor class myotubularin subfamily.</text>
</comment>
<dbReference type="PANTHER" id="PTHR10807:SF109">
    <property type="entry name" value="SET DOMAIN BINDING FACTOR, ISOFORM A"/>
    <property type="match status" value="1"/>
</dbReference>
<dbReference type="Pfam" id="PF06602">
    <property type="entry name" value="Myotub-related"/>
    <property type="match status" value="1"/>
</dbReference>
<dbReference type="InterPro" id="IPR030564">
    <property type="entry name" value="Myotubularin"/>
</dbReference>
<comment type="cofactor">
    <cofactor evidence="1">
        <name>Mg(2+)</name>
        <dbReference type="ChEBI" id="CHEBI:18420"/>
    </cofactor>
</comment>
<protein>
    <submittedName>
        <fullName evidence="11">Uncharacterized protein</fullName>
    </submittedName>
</protein>
<keyword evidence="12" id="KW-1185">Reference proteome</keyword>
<dbReference type="PRINTS" id="PR00008">
    <property type="entry name" value="DAGPEDOMAIN"/>
</dbReference>
<dbReference type="Proteomes" id="UP000678499">
    <property type="component" value="Unassembled WGS sequence"/>
</dbReference>
<accession>A0A7R9BIC8</accession>
<dbReference type="InterPro" id="IPR002219">
    <property type="entry name" value="PKC_DAG/PE"/>
</dbReference>
<feature type="domain" description="Phorbol-ester/DAG-type" evidence="9">
    <location>
        <begin position="397"/>
        <end position="448"/>
    </location>
</feature>
<organism evidence="11">
    <name type="scientific">Notodromas monacha</name>
    <dbReference type="NCBI Taxonomy" id="399045"/>
    <lineage>
        <taxon>Eukaryota</taxon>
        <taxon>Metazoa</taxon>
        <taxon>Ecdysozoa</taxon>
        <taxon>Arthropoda</taxon>
        <taxon>Crustacea</taxon>
        <taxon>Oligostraca</taxon>
        <taxon>Ostracoda</taxon>
        <taxon>Podocopa</taxon>
        <taxon>Podocopida</taxon>
        <taxon>Cypridocopina</taxon>
        <taxon>Cypridoidea</taxon>
        <taxon>Cyprididae</taxon>
        <taxon>Notodromas</taxon>
    </lineage>
</organism>
<evidence type="ECO:0000256" key="4">
    <source>
        <dbReference type="ARBA" id="ARBA00022723"/>
    </source>
</evidence>
<evidence type="ECO:0000256" key="6">
    <source>
        <dbReference type="ARBA" id="ARBA00022842"/>
    </source>
</evidence>
<dbReference type="PANTHER" id="PTHR10807">
    <property type="entry name" value="MYOTUBULARIN-RELATED"/>
    <property type="match status" value="1"/>
</dbReference>